<evidence type="ECO:0000313" key="2">
    <source>
        <dbReference type="Proteomes" id="UP000051984"/>
    </source>
</evidence>
<sequence>MYEEYRQRYQNQLLRVTVLGATPNSAWVLAAINGHWAFVAVTRDEQDQVISSQIDPAIVQLIRLIANRLLGFNPDTSMLPESLKAMVTALSPDEASRPRKTFPLTLIRQPAGTSLDFWSLGEAAFLTVPDQKLQPADLRAWLVNLLPHAHGVGFGPVTDRAALAVMALDHGQQFAAGSSPEVAVVLANGREVAEYHLDAAQTSDAGYQAALEAAKQNQATVRRFFADEV</sequence>
<gene>
    <name evidence="1" type="ORF">FD51_GL000389</name>
</gene>
<organism evidence="1 2">
    <name type="scientific">Lacticaseibacillus zeae DSM 20178 = KCTC 3804</name>
    <dbReference type="NCBI Taxonomy" id="1423816"/>
    <lineage>
        <taxon>Bacteria</taxon>
        <taxon>Bacillati</taxon>
        <taxon>Bacillota</taxon>
        <taxon>Bacilli</taxon>
        <taxon>Lactobacillales</taxon>
        <taxon>Lactobacillaceae</taxon>
        <taxon>Lacticaseibacillus</taxon>
    </lineage>
</organism>
<dbReference type="PATRIC" id="fig|1423816.3.peg.394"/>
<dbReference type="Proteomes" id="UP000051984">
    <property type="component" value="Unassembled WGS sequence"/>
</dbReference>
<protein>
    <submittedName>
        <fullName evidence="1">Uncharacterized protein</fullName>
    </submittedName>
</protein>
<reference evidence="1 2" key="1">
    <citation type="journal article" date="2015" name="Genome Announc.">
        <title>Expanding the biotechnology potential of lactobacilli through comparative genomics of 213 strains and associated genera.</title>
        <authorList>
            <person name="Sun Z."/>
            <person name="Harris H.M."/>
            <person name="McCann A."/>
            <person name="Guo C."/>
            <person name="Argimon S."/>
            <person name="Zhang W."/>
            <person name="Yang X."/>
            <person name="Jeffery I.B."/>
            <person name="Cooney J.C."/>
            <person name="Kagawa T.F."/>
            <person name="Liu W."/>
            <person name="Song Y."/>
            <person name="Salvetti E."/>
            <person name="Wrobel A."/>
            <person name="Rasinkangas P."/>
            <person name="Parkhill J."/>
            <person name="Rea M.C."/>
            <person name="O'Sullivan O."/>
            <person name="Ritari J."/>
            <person name="Douillard F.P."/>
            <person name="Paul Ross R."/>
            <person name="Yang R."/>
            <person name="Briner A.E."/>
            <person name="Felis G.E."/>
            <person name="de Vos W.M."/>
            <person name="Barrangou R."/>
            <person name="Klaenhammer T.R."/>
            <person name="Caufield P.W."/>
            <person name="Cui Y."/>
            <person name="Zhang H."/>
            <person name="O'Toole P.W."/>
        </authorList>
    </citation>
    <scope>NUCLEOTIDE SEQUENCE [LARGE SCALE GENOMIC DNA]</scope>
    <source>
        <strain evidence="1 2">DSM 20178</strain>
    </source>
</reference>
<evidence type="ECO:0000313" key="1">
    <source>
        <dbReference type="EMBL" id="KRK13823.1"/>
    </source>
</evidence>
<name>A0A0R1EWR6_LACZE</name>
<dbReference type="RefSeq" id="WP_010488559.1">
    <property type="nucleotide sequence ID" value="NZ_AZCT01000001.1"/>
</dbReference>
<dbReference type="EMBL" id="AZCT01000001">
    <property type="protein sequence ID" value="KRK13823.1"/>
    <property type="molecule type" value="Genomic_DNA"/>
</dbReference>
<proteinExistence type="predicted"/>
<accession>A0A0R1EWR6</accession>
<comment type="caution">
    <text evidence="1">The sequence shown here is derived from an EMBL/GenBank/DDBJ whole genome shotgun (WGS) entry which is preliminary data.</text>
</comment>
<dbReference type="AlphaFoldDB" id="A0A0R1EWR6"/>
<dbReference type="eggNOG" id="ENOG5030B2W">
    <property type="taxonomic scope" value="Bacteria"/>
</dbReference>